<keyword evidence="2" id="KW-0675">Receptor</keyword>
<evidence type="ECO:0000313" key="3">
    <source>
        <dbReference type="Proteomes" id="UP000007753"/>
    </source>
</evidence>
<dbReference type="RefSeq" id="WP_013040214.1">
    <property type="nucleotide sequence ID" value="NC_014006.1"/>
</dbReference>
<protein>
    <submittedName>
        <fullName evidence="2">TonB-dependent receptor-like protein</fullName>
    </submittedName>
</protein>
<dbReference type="STRING" id="452662.SJA_C1-19070"/>
<keyword evidence="3" id="KW-1185">Reference proteome</keyword>
<keyword evidence="1" id="KW-0732">Signal</keyword>
<evidence type="ECO:0000256" key="1">
    <source>
        <dbReference type="SAM" id="SignalP"/>
    </source>
</evidence>
<reference evidence="2 3" key="1">
    <citation type="journal article" date="2010" name="J. Bacteriol.">
        <title>Complete genome sequence of the representative gamma-hexachlorocyclohexane-degrading bacterium Sphingobium japonicum UT26.</title>
        <authorList>
            <person name="Nagata Y."/>
            <person name="Ohtsubo Y."/>
            <person name="Endo R."/>
            <person name="Ichikawa N."/>
            <person name="Ankai A."/>
            <person name="Oguchi A."/>
            <person name="Fukui S."/>
            <person name="Fujita N."/>
            <person name="Tsuda M."/>
        </authorList>
    </citation>
    <scope>NUCLEOTIDE SEQUENCE [LARGE SCALE GENOMIC DNA]</scope>
    <source>
        <strain evidence="3">DSM 16413 / CCM 7287 / MTCC 6362 / UT26 / NBRC 101211 / UT26S</strain>
    </source>
</reference>
<gene>
    <name evidence="2" type="ordered locus">SJA_C1-19070</name>
</gene>
<dbReference type="GeneID" id="43870088"/>
<dbReference type="EMBL" id="AP010803">
    <property type="protein sequence ID" value="BAI96741.1"/>
    <property type="molecule type" value="Genomic_DNA"/>
</dbReference>
<sequence>MNAAILCPARPALLLVAAAIGLPVESWAQDSAPPAVPAGRADENAVRQAEDAFGTTIGRETIGIYSSSSVRGFG</sequence>
<dbReference type="HOGENOM" id="CLU_2685948_0_0_5"/>
<dbReference type="Proteomes" id="UP000007753">
    <property type="component" value="Chromosome 1"/>
</dbReference>
<name>D4Z2A9_SPHIU</name>
<evidence type="ECO:0000313" key="2">
    <source>
        <dbReference type="EMBL" id="BAI96741.1"/>
    </source>
</evidence>
<organism evidence="2 3">
    <name type="scientific">Sphingobium indicum (strain DSM 16413 / CCM 7287 / MTCC 6362 / UT26 / NBRC 101211 / UT26S)</name>
    <name type="common">Sphingobium japonicum</name>
    <dbReference type="NCBI Taxonomy" id="452662"/>
    <lineage>
        <taxon>Bacteria</taxon>
        <taxon>Pseudomonadati</taxon>
        <taxon>Pseudomonadota</taxon>
        <taxon>Alphaproteobacteria</taxon>
        <taxon>Sphingomonadales</taxon>
        <taxon>Sphingomonadaceae</taxon>
        <taxon>Sphingobium</taxon>
    </lineage>
</organism>
<accession>D4Z2A9</accession>
<dbReference type="AlphaFoldDB" id="D4Z2A9"/>
<feature type="signal peptide" evidence="1">
    <location>
        <begin position="1"/>
        <end position="28"/>
    </location>
</feature>
<proteinExistence type="predicted"/>
<dbReference type="KEGG" id="sjp:SJA_C1-19070"/>
<feature type="chain" id="PRO_5003067271" evidence="1">
    <location>
        <begin position="29"/>
        <end position="74"/>
    </location>
</feature>